<protein>
    <recommendedName>
        <fullName evidence="4">Integral membrane protein</fullName>
    </recommendedName>
</protein>
<name>A0AAW8VT90_LACPE</name>
<proteinExistence type="predicted"/>
<organism evidence="2 3">
    <name type="scientific">Lactiplantibacillus pentosus</name>
    <name type="common">Lactobacillus pentosus</name>
    <dbReference type="NCBI Taxonomy" id="1589"/>
    <lineage>
        <taxon>Bacteria</taxon>
        <taxon>Bacillati</taxon>
        <taxon>Bacillota</taxon>
        <taxon>Bacilli</taxon>
        <taxon>Lactobacillales</taxon>
        <taxon>Lactobacillaceae</taxon>
        <taxon>Lactiplantibacillus</taxon>
    </lineage>
</organism>
<feature type="transmembrane region" description="Helical" evidence="1">
    <location>
        <begin position="92"/>
        <end position="112"/>
    </location>
</feature>
<dbReference type="AlphaFoldDB" id="A0AAW8VT90"/>
<evidence type="ECO:0000256" key="1">
    <source>
        <dbReference type="SAM" id="Phobius"/>
    </source>
</evidence>
<keyword evidence="1" id="KW-0472">Membrane</keyword>
<reference evidence="2" key="1">
    <citation type="submission" date="2023-08" db="EMBL/GenBank/DDBJ databases">
        <authorList>
            <person name="Page C.A."/>
            <person name="Perez-Diaz I.M."/>
        </authorList>
    </citation>
    <scope>NUCLEOTIDE SEQUENCE</scope>
    <source>
        <strain evidence="2">7.8.46</strain>
    </source>
</reference>
<dbReference type="RefSeq" id="WP_216780804.1">
    <property type="nucleotide sequence ID" value="NZ_JAGXBR010000039.1"/>
</dbReference>
<gene>
    <name evidence="2" type="ORF">RI536_04935</name>
</gene>
<evidence type="ECO:0000313" key="2">
    <source>
        <dbReference type="EMBL" id="MDT6989444.1"/>
    </source>
</evidence>
<accession>A0AAW8VT90</accession>
<evidence type="ECO:0008006" key="4">
    <source>
        <dbReference type="Google" id="ProtNLM"/>
    </source>
</evidence>
<keyword evidence="1" id="KW-0812">Transmembrane</keyword>
<comment type="caution">
    <text evidence="2">The sequence shown here is derived from an EMBL/GenBank/DDBJ whole genome shotgun (WGS) entry which is preliminary data.</text>
</comment>
<dbReference type="EMBL" id="JAVLAQ010000001">
    <property type="protein sequence ID" value="MDT6989444.1"/>
    <property type="molecule type" value="Genomic_DNA"/>
</dbReference>
<evidence type="ECO:0000313" key="3">
    <source>
        <dbReference type="Proteomes" id="UP001267003"/>
    </source>
</evidence>
<feature type="transmembrane region" description="Helical" evidence="1">
    <location>
        <begin position="39"/>
        <end position="59"/>
    </location>
</feature>
<feature type="transmembrane region" description="Helical" evidence="1">
    <location>
        <begin position="66"/>
        <end position="86"/>
    </location>
</feature>
<feature type="transmembrane region" description="Helical" evidence="1">
    <location>
        <begin position="7"/>
        <end position="27"/>
    </location>
</feature>
<keyword evidence="1" id="KW-1133">Transmembrane helix</keyword>
<dbReference type="Proteomes" id="UP001267003">
    <property type="component" value="Unassembled WGS sequence"/>
</dbReference>
<sequence>MKAYRRVQIITGGYLAVYLAALYLSTGVHTGIKLDDDQLIGYVTCGILAGLLGVSAVVKTGLQRKICALLLLLCCGTLLLFARYSVISFNEAFWYFIGVVYLLPVVILVDVVEFMFAGARESADEQAD</sequence>